<reference evidence="2 3" key="1">
    <citation type="submission" date="2019-01" db="EMBL/GenBank/DDBJ databases">
        <title>Draft genome sequences of three monokaryotic isolates of the white-rot basidiomycete fungus Dichomitus squalens.</title>
        <authorList>
            <consortium name="DOE Joint Genome Institute"/>
            <person name="Lopez S.C."/>
            <person name="Andreopoulos B."/>
            <person name="Pangilinan J."/>
            <person name="Lipzen A."/>
            <person name="Riley R."/>
            <person name="Ahrendt S."/>
            <person name="Ng V."/>
            <person name="Barry K."/>
            <person name="Daum C."/>
            <person name="Grigoriev I.V."/>
            <person name="Hilden K.S."/>
            <person name="Makela M.R."/>
            <person name="de Vries R.P."/>
        </authorList>
    </citation>
    <scope>NUCLEOTIDE SEQUENCE [LARGE SCALE GENOMIC DNA]</scope>
    <source>
        <strain evidence="2 3">CBS 464.89</strain>
    </source>
</reference>
<feature type="compositionally biased region" description="Polar residues" evidence="1">
    <location>
        <begin position="1111"/>
        <end position="1129"/>
    </location>
</feature>
<feature type="compositionally biased region" description="Polar residues" evidence="1">
    <location>
        <begin position="883"/>
        <end position="893"/>
    </location>
</feature>
<keyword evidence="3" id="KW-1185">Reference proteome</keyword>
<dbReference type="AlphaFoldDB" id="A0A4Q9PWH2"/>
<dbReference type="InterPro" id="IPR016024">
    <property type="entry name" value="ARM-type_fold"/>
</dbReference>
<feature type="compositionally biased region" description="Basic and acidic residues" evidence="1">
    <location>
        <begin position="1056"/>
        <end position="1069"/>
    </location>
</feature>
<evidence type="ECO:0008006" key="4">
    <source>
        <dbReference type="Google" id="ProtNLM"/>
    </source>
</evidence>
<feature type="compositionally biased region" description="Polar residues" evidence="1">
    <location>
        <begin position="837"/>
        <end position="856"/>
    </location>
</feature>
<name>A0A4Q9PWH2_9APHY</name>
<proteinExistence type="predicted"/>
<feature type="compositionally biased region" description="Basic and acidic residues" evidence="1">
    <location>
        <begin position="963"/>
        <end position="974"/>
    </location>
</feature>
<dbReference type="SUPFAM" id="SSF48371">
    <property type="entry name" value="ARM repeat"/>
    <property type="match status" value="1"/>
</dbReference>
<feature type="region of interest" description="Disordered" evidence="1">
    <location>
        <begin position="798"/>
        <end position="1129"/>
    </location>
</feature>
<sequence length="1189" mass="130081">MSQNQTAVVSWIGELVAGMSPKIDGSKILHHLWSEYPQLYLPDTVNALQGIMSRLVSSDSAVRADGLIVLSGFSCATLSLWASTRTRFKAAILREVRKFLFDADPQDLGKRPPPGAQLPQFIDRAVKEDTSGAPLSGPRWAVTVICCLILLSGHGVFAGVRLRNFVIRTVEQVANSKKKPGDELLLCAWRALIWAFSQIPRDADRPQEHTEADVSPESRTRGLRGSAFQLLKQELRGGMGICLVVSLLHAHPADPPVTPDPDLVRVASVLKEMISHRSEDIYRNGVVVLERLVGAIGTAEDASTTTAAPWTPDDIPIKAMFSRRLLEVDVAVFCSTIRETARIPSSAVRSLREQEIQQVWKDLLEIWAISVRRELRRTEFTELPYVLVQVWQALLLVQTHLTQGRAHLTSSPDSTNFVVSVVADFLDWSPPTDVKRPPLPENVVQRRVLCLCSQLWNVMKNVFSDSWLSSASGSLLGSVVRHTFDFSLEDVKTAWSQLCSFLVSANAPDLIGRLVAETKKHQAVDIQRGLWLLAADTWISRDPVPSWTNSVEFLTIPLRHWTMDEADLSIWNAILTHAVSQALSVAEPCLAVFDAIVERGFQAPIRLLNHPKMLLHLLSSFKLLGEVCGTSIFLWGVGAVLRDLYTDLPENVSTAVQALAHIRRILEGCPTNAILAVLSCLADGLAVWIGDEAELLLVQEHNDVVIPLYCNALDALKKIPISADTLQALAPFLCSAFVRIPEPGRGPLAFCDFWKDVQPSLAHLNGAYPEEIKSALRASHDVLGIDVPVDISLSTESHTDGRSLAWTSPVKSPRTTVEVGYTTSGRRRPSTSSPLRQMTTPADNTHVSPFLTSSGPKRQASYGPAEAASPATPPRGSNRDASRSSNFVPSSPTEALRARRLAAGPSSRVTHQRPKAPSDRPVKRRRLSPPTESPTVRPPEASAESSKRGPSAATSVASRRSKWRFDGVEVEMFKGPKRRTSTAGSSTPKPSKDTGARIPSPEVPSPADAARAVARSSDDYDAWEVPICADDDMYTVPDSQPSGDEGDDDSMLPSFMKEREDRDQQRPNDTDVLDDPADADDVPIPSKKKLGERPQHTSRTHTAPASFLRGGSSTTERGHTTSGPLQRANTAYAQLEGLQNVYDMLEQEGSQLDPDQMVAASALTHRIGTLLSEKLSKKLYGNGSGGPRR</sequence>
<organism evidence="2 3">
    <name type="scientific">Dichomitus squalens</name>
    <dbReference type="NCBI Taxonomy" id="114155"/>
    <lineage>
        <taxon>Eukaryota</taxon>
        <taxon>Fungi</taxon>
        <taxon>Dikarya</taxon>
        <taxon>Basidiomycota</taxon>
        <taxon>Agaricomycotina</taxon>
        <taxon>Agaricomycetes</taxon>
        <taxon>Polyporales</taxon>
        <taxon>Polyporaceae</taxon>
        <taxon>Dichomitus</taxon>
    </lineage>
</organism>
<accession>A0A4Q9PWH2</accession>
<evidence type="ECO:0000313" key="2">
    <source>
        <dbReference type="EMBL" id="TBU59003.1"/>
    </source>
</evidence>
<feature type="compositionally biased region" description="Low complexity" evidence="1">
    <location>
        <begin position="1005"/>
        <end position="1015"/>
    </location>
</feature>
<feature type="compositionally biased region" description="Acidic residues" evidence="1">
    <location>
        <begin position="1071"/>
        <end position="1081"/>
    </location>
</feature>
<gene>
    <name evidence="2" type="ORF">BD310DRAFT_818149</name>
</gene>
<protein>
    <recommendedName>
        <fullName evidence="4">Telomere-associated protein Rif1 N-terminal domain-containing protein</fullName>
    </recommendedName>
</protein>
<evidence type="ECO:0000313" key="3">
    <source>
        <dbReference type="Proteomes" id="UP000292082"/>
    </source>
</evidence>
<dbReference type="EMBL" id="ML145118">
    <property type="protein sequence ID" value="TBU59003.1"/>
    <property type="molecule type" value="Genomic_DNA"/>
</dbReference>
<dbReference type="Proteomes" id="UP000292082">
    <property type="component" value="Unassembled WGS sequence"/>
</dbReference>
<evidence type="ECO:0000256" key="1">
    <source>
        <dbReference type="SAM" id="MobiDB-lite"/>
    </source>
</evidence>
<feature type="compositionally biased region" description="Polar residues" evidence="1">
    <location>
        <begin position="805"/>
        <end position="815"/>
    </location>
</feature>